<keyword evidence="3" id="KW-1133">Transmembrane helix</keyword>
<comment type="similarity">
    <text evidence="1">Belongs to the EamA transporter family.</text>
</comment>
<dbReference type="Pfam" id="PF00892">
    <property type="entry name" value="EamA"/>
    <property type="match status" value="1"/>
</dbReference>
<keyword evidence="3" id="KW-0472">Membrane</keyword>
<comment type="caution">
    <text evidence="5">The sequence shown here is derived from an EMBL/GenBank/DDBJ whole genome shotgun (WGS) entry which is preliminary data.</text>
</comment>
<evidence type="ECO:0000256" key="2">
    <source>
        <dbReference type="SAM" id="MobiDB-lite"/>
    </source>
</evidence>
<evidence type="ECO:0000259" key="4">
    <source>
        <dbReference type="Pfam" id="PF00892"/>
    </source>
</evidence>
<keyword evidence="3" id="KW-0812">Transmembrane</keyword>
<feature type="transmembrane region" description="Helical" evidence="3">
    <location>
        <begin position="262"/>
        <end position="283"/>
    </location>
</feature>
<feature type="transmembrane region" description="Helical" evidence="3">
    <location>
        <begin position="93"/>
        <end position="113"/>
    </location>
</feature>
<dbReference type="OrthoDB" id="9815120at2"/>
<dbReference type="GO" id="GO:0016020">
    <property type="term" value="C:membrane"/>
    <property type="evidence" value="ECO:0007669"/>
    <property type="project" value="InterPro"/>
</dbReference>
<organism evidence="5 6">
    <name type="scientific">Kribbella capetownensis</name>
    <dbReference type="NCBI Taxonomy" id="1572659"/>
    <lineage>
        <taxon>Bacteria</taxon>
        <taxon>Bacillati</taxon>
        <taxon>Actinomycetota</taxon>
        <taxon>Actinomycetes</taxon>
        <taxon>Propionibacteriales</taxon>
        <taxon>Kribbellaceae</taxon>
        <taxon>Kribbella</taxon>
    </lineage>
</organism>
<dbReference type="AlphaFoldDB" id="A0A4R0KBP6"/>
<dbReference type="InterPro" id="IPR037185">
    <property type="entry name" value="EmrE-like"/>
</dbReference>
<accession>A0A4R0KBP6</accession>
<feature type="transmembrane region" description="Helical" evidence="3">
    <location>
        <begin position="67"/>
        <end position="87"/>
    </location>
</feature>
<evidence type="ECO:0000313" key="5">
    <source>
        <dbReference type="EMBL" id="TCC52775.1"/>
    </source>
</evidence>
<gene>
    <name evidence="5" type="ORF">E0H75_03230</name>
</gene>
<dbReference type="EMBL" id="SJKD01000001">
    <property type="protein sequence ID" value="TCC52775.1"/>
    <property type="molecule type" value="Genomic_DNA"/>
</dbReference>
<dbReference type="RefSeq" id="WP_131511508.1">
    <property type="nucleotide sequence ID" value="NZ_SJKD01000001.1"/>
</dbReference>
<proteinExistence type="inferred from homology"/>
<protein>
    <submittedName>
        <fullName evidence="5">EamA family transporter</fullName>
    </submittedName>
</protein>
<reference evidence="5 6" key="1">
    <citation type="submission" date="2019-02" db="EMBL/GenBank/DDBJ databases">
        <title>Kribbella capetownensis sp. nov. and Kribbella speibonae sp. nov., isolated from soil.</title>
        <authorList>
            <person name="Curtis S.M."/>
            <person name="Norton I."/>
            <person name="Everest G.J."/>
            <person name="Meyers P.R."/>
        </authorList>
    </citation>
    <scope>NUCLEOTIDE SEQUENCE [LARGE SCALE GENOMIC DNA]</scope>
    <source>
        <strain evidence="5 6">YM53</strain>
    </source>
</reference>
<feature type="transmembrane region" description="Helical" evidence="3">
    <location>
        <begin position="174"/>
        <end position="192"/>
    </location>
</feature>
<dbReference type="InterPro" id="IPR000620">
    <property type="entry name" value="EamA_dom"/>
</dbReference>
<dbReference type="Proteomes" id="UP000293342">
    <property type="component" value="Unassembled WGS sequence"/>
</dbReference>
<feature type="transmembrane region" description="Helical" evidence="3">
    <location>
        <begin position="134"/>
        <end position="154"/>
    </location>
</feature>
<evidence type="ECO:0000313" key="6">
    <source>
        <dbReference type="Proteomes" id="UP000293342"/>
    </source>
</evidence>
<keyword evidence="6" id="KW-1185">Reference proteome</keyword>
<sequence>MSTRESRTGVAFAVMSMSCVQLGLSVSVSLFDRLGPEGAAWLRLSFAAVIVLVLFRPRLRSFDRRSLLAAVGLGIATGGVTLLFMAAAARIPLGVASALEFLGPLSVAVVRNARQPAAVRIPGLRGFGGRRAGLVWPGLAFVGVMLLTQPWRFVGGSASVAHESGIPVGGSLDVLGVLFALGAAVCWAAYILLTQHVGDNVSGLQGLGVSIPVAAVVATIVAGPATIPLMTWDLVAIGFGLALLLPVIPFTLEYLALRRLDAGVFGTLMSLEPALALLVGWLILHQLPGLLPVFGIAFVVLAGMGAERTSAPHRPSPPQSTEQPGVLSPG</sequence>
<feature type="transmembrane region" description="Helical" evidence="3">
    <location>
        <begin position="289"/>
        <end position="306"/>
    </location>
</feature>
<evidence type="ECO:0000256" key="3">
    <source>
        <dbReference type="SAM" id="Phobius"/>
    </source>
</evidence>
<dbReference type="PROSITE" id="PS51257">
    <property type="entry name" value="PROKAR_LIPOPROTEIN"/>
    <property type="match status" value="1"/>
</dbReference>
<feature type="transmembrane region" description="Helical" evidence="3">
    <location>
        <begin position="12"/>
        <end position="32"/>
    </location>
</feature>
<name>A0A4R0KBP6_9ACTN</name>
<evidence type="ECO:0000256" key="1">
    <source>
        <dbReference type="ARBA" id="ARBA00007362"/>
    </source>
</evidence>
<feature type="transmembrane region" description="Helical" evidence="3">
    <location>
        <begin position="38"/>
        <end position="55"/>
    </location>
</feature>
<dbReference type="SUPFAM" id="SSF103481">
    <property type="entry name" value="Multidrug resistance efflux transporter EmrE"/>
    <property type="match status" value="1"/>
</dbReference>
<feature type="region of interest" description="Disordered" evidence="2">
    <location>
        <begin position="308"/>
        <end position="330"/>
    </location>
</feature>
<feature type="transmembrane region" description="Helical" evidence="3">
    <location>
        <begin position="204"/>
        <end position="222"/>
    </location>
</feature>
<feature type="domain" description="EamA" evidence="4">
    <location>
        <begin position="175"/>
        <end position="302"/>
    </location>
</feature>
<feature type="transmembrane region" description="Helical" evidence="3">
    <location>
        <begin position="234"/>
        <end position="255"/>
    </location>
</feature>